<evidence type="ECO:0000313" key="3">
    <source>
        <dbReference type="EMBL" id="KAK2156510.1"/>
    </source>
</evidence>
<dbReference type="EMBL" id="JAODUP010000211">
    <property type="protein sequence ID" value="KAK2156510.1"/>
    <property type="molecule type" value="Genomic_DNA"/>
</dbReference>
<keyword evidence="4" id="KW-1185">Reference proteome</keyword>
<sequence>MEKIKEIENLKKQRAKMRQKQFEKDQKLVSMSNGMHDEADDEEKLRLTRNSFKTECLEDIKGQQQQNRHRRVDYSNPRASSNFSTATNSSMSIHLPPSSDDDDSPQPDPEREHRQHQLRIQAGIHGRQLAEYKSKSKSLELQKQEIDLRLRQLDLNPHASHMEMSNLQQLHEQEARNQQALEMLRSQVKGVGTRSALRQLYLRQGGTHASILSQLADLEAEAKLIEQNEQLAYKKKQKQYSSIEEQLLSFELENQRLQQELLGIQDRNNKLLTRKANGYSDESEAEYLRRRQDVYRQRLDDLENEMELLRRQAKLANLKKELQQEKPVQPLVYENTAEIPLLLQPNQPTSVMDVADLSYGPYDPNAGFVVFYDFVNGLDPSLRAVRLVVSLYNNTAQYGQPSVLPTVYADGSSTHVGGMFISALVSAKQPVPRCPPSPHLYLVVELQAAAPGGHLSSRGWCRLNLFDSTSRLRSGRLRVPFRILPIRPGCSSAELNSMPQYGIAELFLRVVHFRDADVQSMVTVSQNNDYRYLYPPQVQPSSQTYVPPPPSVTPPDSPDSAVTASHHRDHPYDPESRDIGFQVIRVKNAEHGEGKVRVTAYYHSNSHIVQSDISPVTASTNIVMSNFKHNYHVFGQQEAIFHSIDLQPDIILVIRFYLRKRLHSDETDDLEFGPGEDFGIDDDEDLVAWASMPLMTASHKGVNTEHLEDYKINVGTHTLHLYHAPVPEIESIPLEGRKVWQTYNKATVRINIFVSTPQPGSLTPSEASDEDNDDFPPAVWLPYERPHPPSEPFHSTDGFDLYIDGCRYLPDCVTFTRVAGRILSRQYTRLGKDLNTSVRLDSDIYNAVYDYRVEIREPNISPTATLLLKVYTVGRFSKQLTVAGFATLNIFVQRGSNEQPPSDTAGTQLSLNEGCHQLRLYQSGPDGTGLLYNNCLRDAGIRYVPCASILVRLYKAPVGPQGTILKAEKVPQSDWLSLGIYRKPPRYSDRTYLSMDCKPTHGECQLLQSLVQRPKVSLRESLEFILEPAELRQLRTEKDVAHYIRNQLTRMMDIVPIDIDLTYIAKYSPVSGIKFALDGAMNLPWSNFTYAHYCLNPPGAFYQGKPYGAYDKPVFTQLLDPSSSNKSPLWKDGFKHFKSRSHHRYLTVIIHLQEVKVITSKKNYKYGLLNQAWTAVPVFSDDYVHTKSYQLPLFQGGPSPYILKQLAQQHLLDWIRDGLTKKSLKLLEGASVFVRLADGRRDDELPGDIPEDINVTISTELLPENLLEKYELEQNGRSLHSLIPQGKNPEEFFTVLSTKFKSLVYKLYEDGIVNKT</sequence>
<comment type="caution">
    <text evidence="3">The sequence shown here is derived from an EMBL/GenBank/DDBJ whole genome shotgun (WGS) entry which is preliminary data.</text>
</comment>
<feature type="coiled-coil region" evidence="1">
    <location>
        <begin position="129"/>
        <end position="326"/>
    </location>
</feature>
<feature type="compositionally biased region" description="Pro residues" evidence="2">
    <location>
        <begin position="546"/>
        <end position="557"/>
    </location>
</feature>
<dbReference type="PANTHER" id="PTHR33820">
    <property type="entry name" value="COILED-COIL DOMAIN-CONTAINING PROTEIN 17"/>
    <property type="match status" value="1"/>
</dbReference>
<proteinExistence type="predicted"/>
<accession>A0AAD9JQX3</accession>
<organism evidence="3 4">
    <name type="scientific">Paralvinella palmiformis</name>
    <dbReference type="NCBI Taxonomy" id="53620"/>
    <lineage>
        <taxon>Eukaryota</taxon>
        <taxon>Metazoa</taxon>
        <taxon>Spiralia</taxon>
        <taxon>Lophotrochozoa</taxon>
        <taxon>Annelida</taxon>
        <taxon>Polychaeta</taxon>
        <taxon>Sedentaria</taxon>
        <taxon>Canalipalpata</taxon>
        <taxon>Terebellida</taxon>
        <taxon>Terebelliformia</taxon>
        <taxon>Alvinellidae</taxon>
        <taxon>Paralvinella</taxon>
    </lineage>
</organism>
<feature type="region of interest" description="Disordered" evidence="2">
    <location>
        <begin position="1"/>
        <end position="117"/>
    </location>
</feature>
<feature type="compositionally biased region" description="Low complexity" evidence="2">
    <location>
        <begin position="79"/>
        <end position="98"/>
    </location>
</feature>
<name>A0AAD9JQX3_9ANNE</name>
<protein>
    <submittedName>
        <fullName evidence="3">Uncharacterized protein</fullName>
    </submittedName>
</protein>
<reference evidence="3" key="1">
    <citation type="journal article" date="2023" name="Mol. Biol. Evol.">
        <title>Third-Generation Sequencing Reveals the Adaptive Role of the Epigenome in Three Deep-Sea Polychaetes.</title>
        <authorList>
            <person name="Perez M."/>
            <person name="Aroh O."/>
            <person name="Sun Y."/>
            <person name="Lan Y."/>
            <person name="Juniper S.K."/>
            <person name="Young C.R."/>
            <person name="Angers B."/>
            <person name="Qian P.Y."/>
        </authorList>
    </citation>
    <scope>NUCLEOTIDE SEQUENCE</scope>
    <source>
        <strain evidence="3">P08H-3</strain>
    </source>
</reference>
<dbReference type="Proteomes" id="UP001208570">
    <property type="component" value="Unassembled WGS sequence"/>
</dbReference>
<dbReference type="InterPro" id="IPR038800">
    <property type="entry name" value="CCDC17"/>
</dbReference>
<evidence type="ECO:0000256" key="2">
    <source>
        <dbReference type="SAM" id="MobiDB-lite"/>
    </source>
</evidence>
<feature type="compositionally biased region" description="Basic and acidic residues" evidence="2">
    <location>
        <begin position="1"/>
        <end position="11"/>
    </location>
</feature>
<gene>
    <name evidence="3" type="ORF">LSH36_211g01013</name>
</gene>
<keyword evidence="1" id="KW-0175">Coiled coil</keyword>
<feature type="region of interest" description="Disordered" evidence="2">
    <location>
        <begin position="537"/>
        <end position="576"/>
    </location>
</feature>
<dbReference type="PANTHER" id="PTHR33820:SF2">
    <property type="entry name" value="COILED-COIL DOMAIN-CONTAINING PROTEIN 17"/>
    <property type="match status" value="1"/>
</dbReference>
<evidence type="ECO:0000256" key="1">
    <source>
        <dbReference type="SAM" id="Coils"/>
    </source>
</evidence>
<evidence type="ECO:0000313" key="4">
    <source>
        <dbReference type="Proteomes" id="UP001208570"/>
    </source>
</evidence>